<accession>A0ABR1F278</accession>
<protein>
    <submittedName>
        <fullName evidence="7">Magnesium transporter NIPA-domain-containing protein</fullName>
    </submittedName>
</protein>
<sequence length="577" mass="60778">MDDAPVEYSSSIIGIVTAVCGNIIISIALNLQRYAHLRLKREGAASERVGGLSSSSASSGSDADEQEGVGGTVQSLERMVSGEDGEHNVSNYGALQNFDEAAAAGSPKSAGSPVLLEVIGKDDVRLADRAAGRAGTIGGGVASRAKVLGIERTGSATESVGGHEGKEKIPGYMKSGYWWLGIVLMVTGEAGNFLAYGFAPASTVSPLGVVALISNCIVAPIFFHENFRVRDLLGVLVAILGAVVVVLASNPQEDYLDAHRILQAVSQLSFQIYVVITLVLIAVLVVASGRYGERWIMIDISLVALFGAYTALSTKALSSLLTYTLYRVFTFPITYALIAVLVLTAVMQVKYLSRALQHFDSTQVIPTHFVFFTLSVIIGSAILYQDFDGTSRAKTVQFFTGCLLTFAGVRLITSNRPAPNAEGEDAELDGGENGMMQDEFYSSIASVNLDRSNGAHTPTSFYDDDDDALEIGDADAVVARRTRVEDLIESSAAPAAAPTTTTTTTTTAPPRLAVPAAVRPTPRPAVLTAVTDEDVPLLNRQPPPLARFASSPGSTSRSYVPGAGMGLIVDSANASEL</sequence>
<feature type="compositionally biased region" description="Low complexity" evidence="5">
    <location>
        <begin position="50"/>
        <end position="61"/>
    </location>
</feature>
<feature type="transmembrane region" description="Helical" evidence="6">
    <location>
        <begin position="364"/>
        <end position="384"/>
    </location>
</feature>
<comment type="caution">
    <text evidence="7">The sequence shown here is derived from an EMBL/GenBank/DDBJ whole genome shotgun (WGS) entry which is preliminary data.</text>
</comment>
<feature type="transmembrane region" description="Helical" evidence="6">
    <location>
        <begin position="176"/>
        <end position="198"/>
    </location>
</feature>
<evidence type="ECO:0000313" key="8">
    <source>
        <dbReference type="Proteomes" id="UP001498771"/>
    </source>
</evidence>
<dbReference type="GeneID" id="90040487"/>
<feature type="compositionally biased region" description="Low complexity" evidence="5">
    <location>
        <begin position="492"/>
        <end position="516"/>
    </location>
</feature>
<evidence type="ECO:0000313" key="7">
    <source>
        <dbReference type="EMBL" id="KAK7203947.1"/>
    </source>
</evidence>
<feature type="transmembrane region" description="Helical" evidence="6">
    <location>
        <begin position="332"/>
        <end position="352"/>
    </location>
</feature>
<feature type="transmembrane region" description="Helical" evidence="6">
    <location>
        <begin position="270"/>
        <end position="288"/>
    </location>
</feature>
<evidence type="ECO:0000256" key="4">
    <source>
        <dbReference type="ARBA" id="ARBA00023136"/>
    </source>
</evidence>
<feature type="region of interest" description="Disordered" evidence="5">
    <location>
        <begin position="537"/>
        <end position="563"/>
    </location>
</feature>
<feature type="transmembrane region" description="Helical" evidence="6">
    <location>
        <begin position="12"/>
        <end position="31"/>
    </location>
</feature>
<feature type="transmembrane region" description="Helical" evidence="6">
    <location>
        <begin position="232"/>
        <end position="250"/>
    </location>
</feature>
<name>A0ABR1F278_9ASCO</name>
<evidence type="ECO:0000256" key="2">
    <source>
        <dbReference type="ARBA" id="ARBA00022692"/>
    </source>
</evidence>
<dbReference type="PANTHER" id="PTHR12570">
    <property type="match status" value="1"/>
</dbReference>
<evidence type="ECO:0000256" key="6">
    <source>
        <dbReference type="SAM" id="Phobius"/>
    </source>
</evidence>
<evidence type="ECO:0000256" key="1">
    <source>
        <dbReference type="ARBA" id="ARBA00004141"/>
    </source>
</evidence>
<reference evidence="7 8" key="1">
    <citation type="submission" date="2024-03" db="EMBL/GenBank/DDBJ databases">
        <title>Genome-scale model development and genomic sequencing of the oleaginous clade Lipomyces.</title>
        <authorList>
            <consortium name="Lawrence Berkeley National Laboratory"/>
            <person name="Czajka J.J."/>
            <person name="Han Y."/>
            <person name="Kim J."/>
            <person name="Mondo S.J."/>
            <person name="Hofstad B.A."/>
            <person name="Robles A."/>
            <person name="Haridas S."/>
            <person name="Riley R."/>
            <person name="LaButti K."/>
            <person name="Pangilinan J."/>
            <person name="Andreopoulos W."/>
            <person name="Lipzen A."/>
            <person name="Yan J."/>
            <person name="Wang M."/>
            <person name="Ng V."/>
            <person name="Grigoriev I.V."/>
            <person name="Spatafora J.W."/>
            <person name="Magnuson J.K."/>
            <person name="Baker S.E."/>
            <person name="Pomraning K.R."/>
        </authorList>
    </citation>
    <scope>NUCLEOTIDE SEQUENCE [LARGE SCALE GENOMIC DNA]</scope>
    <source>
        <strain evidence="7 8">Phaff 52-87</strain>
    </source>
</reference>
<organism evidence="7 8">
    <name type="scientific">Myxozyma melibiosi</name>
    <dbReference type="NCBI Taxonomy" id="54550"/>
    <lineage>
        <taxon>Eukaryota</taxon>
        <taxon>Fungi</taxon>
        <taxon>Dikarya</taxon>
        <taxon>Ascomycota</taxon>
        <taxon>Saccharomycotina</taxon>
        <taxon>Lipomycetes</taxon>
        <taxon>Lipomycetales</taxon>
        <taxon>Lipomycetaceae</taxon>
        <taxon>Myxozyma</taxon>
    </lineage>
</organism>
<feature type="region of interest" description="Disordered" evidence="5">
    <location>
        <begin position="489"/>
        <end position="516"/>
    </location>
</feature>
<keyword evidence="4 6" id="KW-0472">Membrane</keyword>
<dbReference type="SUPFAM" id="SSF103481">
    <property type="entry name" value="Multidrug resistance efflux transporter EmrE"/>
    <property type="match status" value="1"/>
</dbReference>
<dbReference type="InterPro" id="IPR037185">
    <property type="entry name" value="EmrE-like"/>
</dbReference>
<dbReference type="Pfam" id="PF05653">
    <property type="entry name" value="Mg_trans_NIPA"/>
    <property type="match status" value="1"/>
</dbReference>
<keyword evidence="3 6" id="KW-1133">Transmembrane helix</keyword>
<dbReference type="Proteomes" id="UP001498771">
    <property type="component" value="Unassembled WGS sequence"/>
</dbReference>
<dbReference type="RefSeq" id="XP_064766980.1">
    <property type="nucleotide sequence ID" value="XM_064914975.1"/>
</dbReference>
<gene>
    <name evidence="7" type="ORF">BZA70DRAFT_312108</name>
</gene>
<dbReference type="Gene3D" id="1.10.3730.20">
    <property type="match status" value="1"/>
</dbReference>
<dbReference type="PANTHER" id="PTHR12570:SF65">
    <property type="entry name" value="MAGNESIUM TRANSPORTER NIPA9-RELATED"/>
    <property type="match status" value="1"/>
</dbReference>
<feature type="region of interest" description="Disordered" evidence="5">
    <location>
        <begin position="48"/>
        <end position="70"/>
    </location>
</feature>
<comment type="subcellular location">
    <subcellularLocation>
        <location evidence="1">Membrane</location>
        <topology evidence="1">Multi-pass membrane protein</topology>
    </subcellularLocation>
</comment>
<keyword evidence="2 6" id="KW-0812">Transmembrane</keyword>
<feature type="transmembrane region" description="Helical" evidence="6">
    <location>
        <begin position="204"/>
        <end position="223"/>
    </location>
</feature>
<keyword evidence="8" id="KW-1185">Reference proteome</keyword>
<evidence type="ECO:0000256" key="5">
    <source>
        <dbReference type="SAM" id="MobiDB-lite"/>
    </source>
</evidence>
<evidence type="ECO:0000256" key="3">
    <source>
        <dbReference type="ARBA" id="ARBA00022989"/>
    </source>
</evidence>
<dbReference type="EMBL" id="JBBJBU010000010">
    <property type="protein sequence ID" value="KAK7203947.1"/>
    <property type="molecule type" value="Genomic_DNA"/>
</dbReference>
<dbReference type="InterPro" id="IPR008521">
    <property type="entry name" value="Mg_trans_NIPA"/>
</dbReference>
<proteinExistence type="predicted"/>